<dbReference type="EMBL" id="SZYD01000003">
    <property type="protein sequence ID" value="KAD6795344.1"/>
    <property type="molecule type" value="Genomic_DNA"/>
</dbReference>
<keyword evidence="3" id="KW-1185">Reference proteome</keyword>
<proteinExistence type="predicted"/>
<keyword evidence="1" id="KW-0472">Membrane</keyword>
<comment type="caution">
    <text evidence="2">The sequence shown here is derived from an EMBL/GenBank/DDBJ whole genome shotgun (WGS) entry which is preliminary data.</text>
</comment>
<sequence length="232" mass="26148">MVDSNDFISTDNDRSSICEVGPSSVFSGKFLIKNWMIMLMMFMSVELVSFYIYFTLPSIIISGKTETIKIRAWKIKTRIVGQRSDQGSRKKTASIRKGIGVEIKKAKAKKGWIKAPEPVNVTRGINSMALQCPMLTKTNYTVWAIRTKVILGVHGVWDTIEPGSGDAKRNNMAIAILFQSIPEDLVLQIGHLSSEKEIWEAIKSRNVGVERVRETRLQTLTTEFDNSKMKES</sequence>
<keyword evidence="1" id="KW-0812">Transmembrane</keyword>
<dbReference type="PANTHER" id="PTHR35317:SF44">
    <property type="entry name" value="RNA-DIRECTED DNA POLYMERASE"/>
    <property type="match status" value="1"/>
</dbReference>
<name>A0A5N6PN66_9ASTR</name>
<evidence type="ECO:0000256" key="1">
    <source>
        <dbReference type="SAM" id="Phobius"/>
    </source>
</evidence>
<dbReference type="OrthoDB" id="1736387at2759"/>
<dbReference type="AlphaFoldDB" id="A0A5N6PN66"/>
<evidence type="ECO:0000313" key="2">
    <source>
        <dbReference type="EMBL" id="KAD6795344.1"/>
    </source>
</evidence>
<feature type="transmembrane region" description="Helical" evidence="1">
    <location>
        <begin position="35"/>
        <end position="54"/>
    </location>
</feature>
<reference evidence="2 3" key="1">
    <citation type="submission" date="2019-05" db="EMBL/GenBank/DDBJ databases">
        <title>Mikania micrantha, genome provides insights into the molecular mechanism of rapid growth.</title>
        <authorList>
            <person name="Liu B."/>
        </authorList>
    </citation>
    <scope>NUCLEOTIDE SEQUENCE [LARGE SCALE GENOMIC DNA]</scope>
    <source>
        <strain evidence="2">NLD-2019</strain>
        <tissue evidence="2">Leaf</tissue>
    </source>
</reference>
<evidence type="ECO:0000313" key="3">
    <source>
        <dbReference type="Proteomes" id="UP000326396"/>
    </source>
</evidence>
<gene>
    <name evidence="2" type="ORF">E3N88_06240</name>
</gene>
<keyword evidence="1" id="KW-1133">Transmembrane helix</keyword>
<evidence type="ECO:0008006" key="4">
    <source>
        <dbReference type="Google" id="ProtNLM"/>
    </source>
</evidence>
<organism evidence="2 3">
    <name type="scientific">Mikania micrantha</name>
    <name type="common">bitter vine</name>
    <dbReference type="NCBI Taxonomy" id="192012"/>
    <lineage>
        <taxon>Eukaryota</taxon>
        <taxon>Viridiplantae</taxon>
        <taxon>Streptophyta</taxon>
        <taxon>Embryophyta</taxon>
        <taxon>Tracheophyta</taxon>
        <taxon>Spermatophyta</taxon>
        <taxon>Magnoliopsida</taxon>
        <taxon>eudicotyledons</taxon>
        <taxon>Gunneridae</taxon>
        <taxon>Pentapetalae</taxon>
        <taxon>asterids</taxon>
        <taxon>campanulids</taxon>
        <taxon>Asterales</taxon>
        <taxon>Asteraceae</taxon>
        <taxon>Asteroideae</taxon>
        <taxon>Heliantheae alliance</taxon>
        <taxon>Eupatorieae</taxon>
        <taxon>Mikania</taxon>
    </lineage>
</organism>
<dbReference type="Proteomes" id="UP000326396">
    <property type="component" value="Linkage Group LG11"/>
</dbReference>
<dbReference type="PANTHER" id="PTHR35317">
    <property type="entry name" value="OS04G0629600 PROTEIN"/>
    <property type="match status" value="1"/>
</dbReference>
<accession>A0A5N6PN66</accession>
<protein>
    <recommendedName>
        <fullName evidence="4">DUF4219 domain-containing protein</fullName>
    </recommendedName>
</protein>